<dbReference type="EMBL" id="MFJB01000089">
    <property type="protein sequence ID" value="OGF98744.1"/>
    <property type="molecule type" value="Genomic_DNA"/>
</dbReference>
<protein>
    <submittedName>
        <fullName evidence="1">Uncharacterized protein</fullName>
    </submittedName>
</protein>
<organism evidence="1 2">
    <name type="scientific">Candidatus Gottesmanbacteria bacterium RBG_16_38_7b</name>
    <dbReference type="NCBI Taxonomy" id="1798372"/>
    <lineage>
        <taxon>Bacteria</taxon>
        <taxon>Candidatus Gottesmaniibacteriota</taxon>
    </lineage>
</organism>
<evidence type="ECO:0000313" key="2">
    <source>
        <dbReference type="Proteomes" id="UP000177396"/>
    </source>
</evidence>
<dbReference type="AlphaFoldDB" id="A0A1F5YEZ9"/>
<reference evidence="1 2" key="1">
    <citation type="journal article" date="2016" name="Nat. Commun.">
        <title>Thousands of microbial genomes shed light on interconnected biogeochemical processes in an aquifer system.</title>
        <authorList>
            <person name="Anantharaman K."/>
            <person name="Brown C.T."/>
            <person name="Hug L.A."/>
            <person name="Sharon I."/>
            <person name="Castelle C.J."/>
            <person name="Probst A.J."/>
            <person name="Thomas B.C."/>
            <person name="Singh A."/>
            <person name="Wilkins M.J."/>
            <person name="Karaoz U."/>
            <person name="Brodie E.L."/>
            <person name="Williams K.H."/>
            <person name="Hubbard S.S."/>
            <person name="Banfield J.F."/>
        </authorList>
    </citation>
    <scope>NUCLEOTIDE SEQUENCE [LARGE SCALE GENOMIC DNA]</scope>
</reference>
<gene>
    <name evidence="1" type="ORF">A2153_00320</name>
</gene>
<evidence type="ECO:0000313" key="1">
    <source>
        <dbReference type="EMBL" id="OGF98744.1"/>
    </source>
</evidence>
<sequence length="113" mass="13070">MAVTFINLIKIAPFPDDQKKLLIEKIDLMTDQDKFEITNAAWQGLAVQYFGKLKAEHQRITEEAILNKRPFNTNDYSEAEAKITFEFAQKLEAAESEQSIQEVKQELEKFKTS</sequence>
<accession>A0A1F5YEZ9</accession>
<name>A0A1F5YEZ9_9BACT</name>
<proteinExistence type="predicted"/>
<comment type="caution">
    <text evidence="1">The sequence shown here is derived from an EMBL/GenBank/DDBJ whole genome shotgun (WGS) entry which is preliminary data.</text>
</comment>
<dbReference type="Proteomes" id="UP000177396">
    <property type="component" value="Unassembled WGS sequence"/>
</dbReference>